<gene>
    <name evidence="2" type="ORF">H1V43_06190</name>
</gene>
<comment type="caution">
    <text evidence="2">The sequence shown here is derived from an EMBL/GenBank/DDBJ whole genome shotgun (WGS) entry which is preliminary data.</text>
</comment>
<dbReference type="PANTHER" id="PTHR19328:SF13">
    <property type="entry name" value="HIPL1 PROTEIN"/>
    <property type="match status" value="1"/>
</dbReference>
<dbReference type="AlphaFoldDB" id="A0A7W2CY04"/>
<organism evidence="2 3">
    <name type="scientific">Streptomyces himalayensis subsp. aureolus</name>
    <dbReference type="NCBI Taxonomy" id="2758039"/>
    <lineage>
        <taxon>Bacteria</taxon>
        <taxon>Bacillati</taxon>
        <taxon>Actinomycetota</taxon>
        <taxon>Actinomycetes</taxon>
        <taxon>Kitasatosporales</taxon>
        <taxon>Streptomycetaceae</taxon>
        <taxon>Streptomyces</taxon>
        <taxon>Streptomyces himalayensis</taxon>
    </lineage>
</organism>
<keyword evidence="3" id="KW-1185">Reference proteome</keyword>
<accession>A0A7W2CY04</accession>
<evidence type="ECO:0000313" key="2">
    <source>
        <dbReference type="EMBL" id="MBA4860977.1"/>
    </source>
</evidence>
<evidence type="ECO:0000259" key="1">
    <source>
        <dbReference type="Pfam" id="PF07995"/>
    </source>
</evidence>
<dbReference type="SUPFAM" id="SSF50952">
    <property type="entry name" value="Soluble quinoprotein glucose dehydrogenase"/>
    <property type="match status" value="1"/>
</dbReference>
<feature type="domain" description="Glucose/Sorbosone dehydrogenase" evidence="1">
    <location>
        <begin position="40"/>
        <end position="331"/>
    </location>
</feature>
<dbReference type="InterPro" id="IPR012938">
    <property type="entry name" value="Glc/Sorbosone_DH"/>
</dbReference>
<dbReference type="Proteomes" id="UP000586976">
    <property type="component" value="Unassembled WGS sequence"/>
</dbReference>
<protein>
    <submittedName>
        <fullName evidence="2">PQQ-dependent sugar dehydrogenase</fullName>
    </submittedName>
</protein>
<dbReference type="Pfam" id="PF07995">
    <property type="entry name" value="GSDH"/>
    <property type="match status" value="1"/>
</dbReference>
<dbReference type="Gene3D" id="2.120.10.30">
    <property type="entry name" value="TolB, C-terminal domain"/>
    <property type="match status" value="1"/>
</dbReference>
<dbReference type="InterPro" id="IPR011041">
    <property type="entry name" value="Quinoprot_gluc/sorb_DH_b-prop"/>
</dbReference>
<sequence>MVASMLVGFAAPGNGAAAPPGDHTRTQPVHVRNFSAGWTTPWGLSWLPDRTALISERNSFRIYRLDQAGVKKLVGTVPQTVPNVVNEGVMGIAVSPTWARDRYIYVMHTASEGNRIARMTYNGSTLSGYTILLRGIKKDPHHNGGRLKFGPDGFLYAATGDANQTALPQNIHSPNGKILRMTASGAWAPGNPFSNYVYSYGHRNAQGLTWDAQGRLWAAEYGPNRNDEVNLIEPGKNYGWPRCAGPCTISGMTNPKVNWASTADASPSGLAYADGALYVGALRGQRLWRVPVTGTTVGTPVAYYTNRYGRLRTVEKVPGRNAVWVLTSNADKVGRKPAGSDRVFEVQLG</sequence>
<reference evidence="2 3" key="1">
    <citation type="submission" date="2020-07" db="EMBL/GenBank/DDBJ databases">
        <title>Streptomyces isolated from Indian soil.</title>
        <authorList>
            <person name="Mandal S."/>
            <person name="Maiti P.K."/>
        </authorList>
    </citation>
    <scope>NUCLEOTIDE SEQUENCE [LARGE SCALE GENOMIC DNA]</scope>
    <source>
        <strain evidence="2 3">PSKA54</strain>
    </source>
</reference>
<evidence type="ECO:0000313" key="3">
    <source>
        <dbReference type="Proteomes" id="UP000586976"/>
    </source>
</evidence>
<name>A0A7W2CY04_9ACTN</name>
<dbReference type="InterPro" id="IPR011042">
    <property type="entry name" value="6-blade_b-propeller_TolB-like"/>
</dbReference>
<proteinExistence type="predicted"/>
<dbReference type="PANTHER" id="PTHR19328">
    <property type="entry name" value="HEDGEHOG-INTERACTING PROTEIN"/>
    <property type="match status" value="1"/>
</dbReference>
<dbReference type="EMBL" id="JACEQY010000004">
    <property type="protein sequence ID" value="MBA4860977.1"/>
    <property type="molecule type" value="Genomic_DNA"/>
</dbReference>